<keyword evidence="2" id="KW-0472">Membrane</keyword>
<feature type="compositionally biased region" description="Pro residues" evidence="1">
    <location>
        <begin position="83"/>
        <end position="94"/>
    </location>
</feature>
<evidence type="ECO:0000256" key="2">
    <source>
        <dbReference type="SAM" id="Phobius"/>
    </source>
</evidence>
<feature type="transmembrane region" description="Helical" evidence="2">
    <location>
        <begin position="29"/>
        <end position="52"/>
    </location>
</feature>
<feature type="region of interest" description="Disordered" evidence="1">
    <location>
        <begin position="1"/>
        <end position="23"/>
    </location>
</feature>
<proteinExistence type="predicted"/>
<accession>A0ABX0Z799</accession>
<dbReference type="Proteomes" id="UP000783871">
    <property type="component" value="Unassembled WGS sequence"/>
</dbReference>
<dbReference type="RefSeq" id="WP_168000405.1">
    <property type="nucleotide sequence ID" value="NZ_JAATEO010000007.1"/>
</dbReference>
<feature type="compositionally biased region" description="Low complexity" evidence="1">
    <location>
        <begin position="63"/>
        <end position="82"/>
    </location>
</feature>
<keyword evidence="5" id="KW-1185">Reference proteome</keyword>
<dbReference type="InterPro" id="IPR000772">
    <property type="entry name" value="Ricin_B_lectin"/>
</dbReference>
<sequence>MSVPAERPDPSGTVYGRRATRPGLPRDPLLRVAVVVGVVGVLLGAFFATGVLGGGDDAPVVPAAAGTPSAAAEPTPSASEPAPTTPAAPSPTPSATPSTAPVPLTGPKVFRGVAANRCLGLDGGGEKAVAQLADCTGGPEQQWVANPVGADLVTLTNAATGMCLDVEGGSGDDGAKLQQYGCHGQANQQWRLVPTGGGQVLLAALNSGRCAQADDAATDAGTDIEQATCTGAPEQQWHLG</sequence>
<dbReference type="EMBL" id="JAATEO010000007">
    <property type="protein sequence ID" value="NJP32001.1"/>
    <property type="molecule type" value="Genomic_DNA"/>
</dbReference>
<dbReference type="SMART" id="SM00458">
    <property type="entry name" value="RICIN"/>
    <property type="match status" value="1"/>
</dbReference>
<evidence type="ECO:0000259" key="3">
    <source>
        <dbReference type="SMART" id="SM00458"/>
    </source>
</evidence>
<dbReference type="CDD" id="cd00161">
    <property type="entry name" value="beta-trefoil_Ricin-like"/>
    <property type="match status" value="1"/>
</dbReference>
<evidence type="ECO:0000256" key="1">
    <source>
        <dbReference type="SAM" id="MobiDB-lite"/>
    </source>
</evidence>
<gene>
    <name evidence="4" type="ORF">HCJ94_08415</name>
</gene>
<feature type="region of interest" description="Disordered" evidence="1">
    <location>
        <begin position="63"/>
        <end position="104"/>
    </location>
</feature>
<evidence type="ECO:0000313" key="4">
    <source>
        <dbReference type="EMBL" id="NJP32001.1"/>
    </source>
</evidence>
<feature type="domain" description="Ricin B lectin" evidence="3">
    <location>
        <begin position="106"/>
        <end position="240"/>
    </location>
</feature>
<dbReference type="Gene3D" id="2.80.10.50">
    <property type="match status" value="1"/>
</dbReference>
<dbReference type="Pfam" id="PF14200">
    <property type="entry name" value="RicinB_lectin_2"/>
    <property type="match status" value="1"/>
</dbReference>
<comment type="caution">
    <text evidence="4">The sequence shown here is derived from an EMBL/GenBank/DDBJ whole genome shotgun (WGS) entry which is preliminary data.</text>
</comment>
<keyword evidence="2" id="KW-0812">Transmembrane</keyword>
<evidence type="ECO:0000313" key="5">
    <source>
        <dbReference type="Proteomes" id="UP000783871"/>
    </source>
</evidence>
<organism evidence="4 5">
    <name type="scientific">Micromonospora thermarum</name>
    <dbReference type="NCBI Taxonomy" id="2720024"/>
    <lineage>
        <taxon>Bacteria</taxon>
        <taxon>Bacillati</taxon>
        <taxon>Actinomycetota</taxon>
        <taxon>Actinomycetes</taxon>
        <taxon>Micromonosporales</taxon>
        <taxon>Micromonosporaceae</taxon>
        <taxon>Micromonospora</taxon>
    </lineage>
</organism>
<dbReference type="PROSITE" id="PS50231">
    <property type="entry name" value="RICIN_B_LECTIN"/>
    <property type="match status" value="1"/>
</dbReference>
<dbReference type="SUPFAM" id="SSF50370">
    <property type="entry name" value="Ricin B-like lectins"/>
    <property type="match status" value="1"/>
</dbReference>
<keyword evidence="2" id="KW-1133">Transmembrane helix</keyword>
<reference evidence="4 5" key="1">
    <citation type="submission" date="2020-03" db="EMBL/GenBank/DDBJ databases">
        <title>WGS of actinomycetes isolated from Thailand.</title>
        <authorList>
            <person name="Thawai C."/>
        </authorList>
    </citation>
    <scope>NUCLEOTIDE SEQUENCE [LARGE SCALE GENOMIC DNA]</scope>
    <source>
        <strain evidence="4 5">HSS6-12</strain>
    </source>
</reference>
<dbReference type="InterPro" id="IPR035992">
    <property type="entry name" value="Ricin_B-like_lectins"/>
</dbReference>
<protein>
    <recommendedName>
        <fullName evidence="3">Ricin B lectin domain-containing protein</fullName>
    </recommendedName>
</protein>
<name>A0ABX0Z799_9ACTN</name>